<name>A0A7U5MK87_MYCIT</name>
<gene>
    <name evidence="1" type="ORF">MYCOZU2_02675</name>
</gene>
<dbReference type="AlphaFoldDB" id="A0A7U5MK87"/>
<protein>
    <submittedName>
        <fullName evidence="1">Cytochrome P450</fullName>
    </submittedName>
</protein>
<reference evidence="1 2" key="1">
    <citation type="journal article" date="2017" name="Lancet Infect. Dis.">
        <title>Global outbreak of severe Mycobacterium chimaera disease after cardiac surgery: a molecular epidemiological study.</title>
        <authorList>
            <person name="van Ingen J."/>
            <person name="Kohl T."/>
            <person name="Kranzer K."/>
            <person name="Hasse B."/>
            <person name="Keller P."/>
            <person name="Szafranska A."/>
            <person name="Hillemann D."/>
            <person name="Chand M."/>
            <person name="Schreiber P."/>
            <person name="Sommerstein R."/>
            <person name="Berger C."/>
            <person name="Genoni M."/>
            <person name="Ruegg C."/>
            <person name="Troillet N."/>
            <person name="Widmer A.F."/>
            <person name="Becker S.L."/>
            <person name="Herrmann M."/>
            <person name="Eckmanns T."/>
            <person name="Haller S."/>
            <person name="Hoeller C."/>
            <person name="Debast S.B."/>
            <person name="Wolfhagen M.J."/>
            <person name="Hopman J."/>
            <person name="Kluytmans J."/>
            <person name="Langelaar M."/>
            <person name="Notermans D.W."/>
            <person name="ten Oever J."/>
            <person name="van den Barselaar P."/>
            <person name="Vonk A.B.A."/>
            <person name="Vos M.C."/>
            <person name="Ahmed N."/>
            <person name="Brown T."/>
            <person name="Crook D."/>
            <person name="Lamagni T."/>
            <person name="Phin N."/>
            <person name="Smith E.G."/>
            <person name="Zambon M."/>
            <person name="Serr A."/>
            <person name="Goetting T."/>
            <person name="Ebner W."/>
            <person name="Thuermer A."/>
            <person name="Utpatel C."/>
            <person name="Sproer C."/>
            <person name="Bunk B."/>
            <person name="Nubel U."/>
            <person name="Bloemberg G."/>
            <person name="Bottger E."/>
            <person name="Niemann S."/>
            <person name="Wagner D."/>
            <person name="Sax H."/>
        </authorList>
    </citation>
    <scope>NUCLEOTIDE SEQUENCE [LARGE SCALE GENOMIC DNA]</scope>
    <source>
        <strain evidence="1 2">ZUERICH-2</strain>
    </source>
</reference>
<dbReference type="EMBL" id="CP015267">
    <property type="protein sequence ID" value="ASL15078.1"/>
    <property type="molecule type" value="Genomic_DNA"/>
</dbReference>
<organism evidence="1 2">
    <name type="scientific">Mycobacterium intracellulare subsp. chimaera</name>
    <dbReference type="NCBI Taxonomy" id="222805"/>
    <lineage>
        <taxon>Bacteria</taxon>
        <taxon>Bacillati</taxon>
        <taxon>Actinomycetota</taxon>
        <taxon>Actinomycetes</taxon>
        <taxon>Mycobacteriales</taxon>
        <taxon>Mycobacteriaceae</taxon>
        <taxon>Mycobacterium</taxon>
        <taxon>Mycobacterium avium complex (MAC)</taxon>
    </lineage>
</organism>
<evidence type="ECO:0000313" key="1">
    <source>
        <dbReference type="EMBL" id="ASL15078.1"/>
    </source>
</evidence>
<proteinExistence type="predicted"/>
<sequence length="67" mass="7499">MAQHREPNGVCELDSDDLPMALGRGVVTEWSRRIPHSKLPPGPWNTWPSPTCTLPLLPLRILATERS</sequence>
<dbReference type="Proteomes" id="UP000198286">
    <property type="component" value="Chromosome"/>
</dbReference>
<evidence type="ECO:0000313" key="2">
    <source>
        <dbReference type="Proteomes" id="UP000198286"/>
    </source>
</evidence>
<accession>A0A7U5MK87</accession>